<evidence type="ECO:0000256" key="6">
    <source>
        <dbReference type="ARBA" id="ARBA00024937"/>
    </source>
</evidence>
<evidence type="ECO:0000313" key="8">
    <source>
        <dbReference type="EMBL" id="HJA89644.1"/>
    </source>
</evidence>
<dbReference type="SUPFAM" id="SSF46785">
    <property type="entry name" value="Winged helix' DNA-binding domain"/>
    <property type="match status" value="1"/>
</dbReference>
<dbReference type="InterPro" id="IPR014036">
    <property type="entry name" value="DeoR-like_C"/>
</dbReference>
<organism evidence="8 9">
    <name type="scientific">Candidatus Jeotgalibaca merdavium</name>
    <dbReference type="NCBI Taxonomy" id="2838627"/>
    <lineage>
        <taxon>Bacteria</taxon>
        <taxon>Bacillati</taxon>
        <taxon>Bacillota</taxon>
        <taxon>Bacilli</taxon>
        <taxon>Lactobacillales</taxon>
        <taxon>Carnobacteriaceae</taxon>
        <taxon>Jeotgalibaca</taxon>
    </lineage>
</organism>
<evidence type="ECO:0000313" key="9">
    <source>
        <dbReference type="Proteomes" id="UP000886856"/>
    </source>
</evidence>
<reference evidence="8" key="1">
    <citation type="journal article" date="2021" name="PeerJ">
        <title>Extensive microbial diversity within the chicken gut microbiome revealed by metagenomics and culture.</title>
        <authorList>
            <person name="Gilroy R."/>
            <person name="Ravi A."/>
            <person name="Getino M."/>
            <person name="Pursley I."/>
            <person name="Horton D.L."/>
            <person name="Alikhan N.F."/>
            <person name="Baker D."/>
            <person name="Gharbi K."/>
            <person name="Hall N."/>
            <person name="Watson M."/>
            <person name="Adriaenssens E.M."/>
            <person name="Foster-Nyarko E."/>
            <person name="Jarju S."/>
            <person name="Secka A."/>
            <person name="Antonio M."/>
            <person name="Oren A."/>
            <person name="Chaudhuri R.R."/>
            <person name="La Ragione R."/>
            <person name="Hildebrand F."/>
            <person name="Pallen M.J."/>
        </authorList>
    </citation>
    <scope>NUCLEOTIDE SEQUENCE</scope>
    <source>
        <strain evidence="8">CHK171-505</strain>
    </source>
</reference>
<keyword evidence="4 8" id="KW-0238">DNA-binding</keyword>
<dbReference type="EMBL" id="DWYW01000047">
    <property type="protein sequence ID" value="HJA89644.1"/>
    <property type="molecule type" value="Genomic_DNA"/>
</dbReference>
<evidence type="ECO:0000259" key="7">
    <source>
        <dbReference type="PROSITE" id="PS51000"/>
    </source>
</evidence>
<name>A0A9D2I0S7_9LACT</name>
<feature type="domain" description="HTH deoR-type" evidence="7">
    <location>
        <begin position="3"/>
        <end position="58"/>
    </location>
</feature>
<gene>
    <name evidence="8" type="ORF">H9948_02525</name>
</gene>
<dbReference type="SUPFAM" id="SSF100950">
    <property type="entry name" value="NagB/RpiA/CoA transferase-like"/>
    <property type="match status" value="1"/>
</dbReference>
<comment type="caution">
    <text evidence="8">The sequence shown here is derived from an EMBL/GenBank/DDBJ whole genome shotgun (WGS) entry which is preliminary data.</text>
</comment>
<keyword evidence="2" id="KW-0678">Repressor</keyword>
<dbReference type="AlphaFoldDB" id="A0A9D2I0S7"/>
<reference evidence="8" key="2">
    <citation type="submission" date="2021-04" db="EMBL/GenBank/DDBJ databases">
        <authorList>
            <person name="Gilroy R."/>
        </authorList>
    </citation>
    <scope>NUCLEOTIDE SEQUENCE</scope>
    <source>
        <strain evidence="8">CHK171-505</strain>
    </source>
</reference>
<dbReference type="InterPro" id="IPR036388">
    <property type="entry name" value="WH-like_DNA-bd_sf"/>
</dbReference>
<dbReference type="InterPro" id="IPR036390">
    <property type="entry name" value="WH_DNA-bd_sf"/>
</dbReference>
<dbReference type="PANTHER" id="PTHR30363">
    <property type="entry name" value="HTH-TYPE TRANSCRIPTIONAL REGULATOR SRLR-RELATED"/>
    <property type="match status" value="1"/>
</dbReference>
<evidence type="ECO:0000256" key="2">
    <source>
        <dbReference type="ARBA" id="ARBA00022491"/>
    </source>
</evidence>
<dbReference type="Gene3D" id="1.10.10.10">
    <property type="entry name" value="Winged helix-like DNA-binding domain superfamily/Winged helix DNA-binding domain"/>
    <property type="match status" value="1"/>
</dbReference>
<comment type="function">
    <text evidence="6">Repressor of the lactose catabolism operon. Galactose-6-phosphate is the inducer.</text>
</comment>
<keyword evidence="5" id="KW-0804">Transcription</keyword>
<dbReference type="PANTHER" id="PTHR30363:SF4">
    <property type="entry name" value="GLYCEROL-3-PHOSPHATE REGULON REPRESSOR"/>
    <property type="match status" value="1"/>
</dbReference>
<keyword evidence="3" id="KW-0805">Transcription regulation</keyword>
<dbReference type="PROSITE" id="PS51000">
    <property type="entry name" value="HTH_DEOR_2"/>
    <property type="match status" value="1"/>
</dbReference>
<dbReference type="SMART" id="SM01134">
    <property type="entry name" value="DeoRC"/>
    <property type="match status" value="1"/>
</dbReference>
<dbReference type="InterPro" id="IPR018356">
    <property type="entry name" value="Tscrpt_reg_HTH_DeoR_CS"/>
</dbReference>
<dbReference type="PROSITE" id="PS00894">
    <property type="entry name" value="HTH_DEOR_1"/>
    <property type="match status" value="1"/>
</dbReference>
<sequence length="252" mass="28558">MLKKERLLTIVNMVNNEGIVTVNDFMTKLNVSDMTIRRDLDELEKNGKIIRIHGGAQSISYSLDQELSHSEKQSVQIDEKKKIAKAAAVLINDGDTVFLGPGTTIELLAKFLLNKPIRIITNNYPVFSILSEASVPDILLIGGDYRRNTGAFVGAVANDTLRKLKFTKAFISSNGVHNNQISTYSIEEGAAQQIALNNSFHKYLLVDNKKFNRDDFYVYYDLHDFDYLITDNKLSKETYNHYTQYVDIHLAD</sequence>
<dbReference type="InterPro" id="IPR037171">
    <property type="entry name" value="NagB/RpiA_transferase-like"/>
</dbReference>
<dbReference type="InterPro" id="IPR001034">
    <property type="entry name" value="DeoR_HTH"/>
</dbReference>
<dbReference type="InterPro" id="IPR050313">
    <property type="entry name" value="Carb_Metab_HTH_regulators"/>
</dbReference>
<dbReference type="SMART" id="SM00420">
    <property type="entry name" value="HTH_DEOR"/>
    <property type="match status" value="1"/>
</dbReference>
<dbReference type="Pfam" id="PF08220">
    <property type="entry name" value="HTH_DeoR"/>
    <property type="match status" value="1"/>
</dbReference>
<accession>A0A9D2I0S7</accession>
<evidence type="ECO:0000256" key="5">
    <source>
        <dbReference type="ARBA" id="ARBA00023163"/>
    </source>
</evidence>
<dbReference type="GO" id="GO:0003700">
    <property type="term" value="F:DNA-binding transcription factor activity"/>
    <property type="evidence" value="ECO:0007669"/>
    <property type="project" value="InterPro"/>
</dbReference>
<proteinExistence type="predicted"/>
<evidence type="ECO:0000256" key="1">
    <source>
        <dbReference type="ARBA" id="ARBA00021390"/>
    </source>
</evidence>
<dbReference type="PRINTS" id="PR00037">
    <property type="entry name" value="HTHLACR"/>
</dbReference>
<dbReference type="GO" id="GO:0003677">
    <property type="term" value="F:DNA binding"/>
    <property type="evidence" value="ECO:0007669"/>
    <property type="project" value="UniProtKB-KW"/>
</dbReference>
<evidence type="ECO:0000256" key="3">
    <source>
        <dbReference type="ARBA" id="ARBA00023015"/>
    </source>
</evidence>
<protein>
    <recommendedName>
        <fullName evidence="1">Lactose phosphotransferase system repressor</fullName>
    </recommendedName>
</protein>
<dbReference type="Pfam" id="PF00455">
    <property type="entry name" value="DeoRC"/>
    <property type="match status" value="1"/>
</dbReference>
<evidence type="ECO:0000256" key="4">
    <source>
        <dbReference type="ARBA" id="ARBA00023125"/>
    </source>
</evidence>
<dbReference type="Proteomes" id="UP000886856">
    <property type="component" value="Unassembled WGS sequence"/>
</dbReference>